<dbReference type="KEGG" id="dgi:Desgi_2173"/>
<organism evidence="2 3">
    <name type="scientific">Desulfoscipio gibsoniae DSM 7213</name>
    <dbReference type="NCBI Taxonomy" id="767817"/>
    <lineage>
        <taxon>Bacteria</taxon>
        <taxon>Bacillati</taxon>
        <taxon>Bacillota</taxon>
        <taxon>Clostridia</taxon>
        <taxon>Eubacteriales</taxon>
        <taxon>Desulfallaceae</taxon>
        <taxon>Desulfoscipio</taxon>
    </lineage>
</organism>
<proteinExistence type="predicted"/>
<dbReference type="HOGENOM" id="CLU_2315699_0_0_9"/>
<dbReference type="STRING" id="767817.Desgi_2173"/>
<name>R4KG83_9FIRM</name>
<feature type="compositionally biased region" description="Basic residues" evidence="1">
    <location>
        <begin position="48"/>
        <end position="58"/>
    </location>
</feature>
<dbReference type="RefSeq" id="WP_006522033.1">
    <property type="nucleotide sequence ID" value="NC_021184.1"/>
</dbReference>
<dbReference type="EMBL" id="CP003273">
    <property type="protein sequence ID" value="AGL01604.1"/>
    <property type="molecule type" value="Genomic_DNA"/>
</dbReference>
<keyword evidence="3" id="KW-1185">Reference proteome</keyword>
<sequence length="99" mass="11012">MQFKHWARKILGYNGPPDHVDFSLVETGEEQELISENNDKDNVATSKSQRHKIRKPKKTGNAGYVNDDGKAGDVAADGRIFKPNGENFVIIVLFSTPVN</sequence>
<dbReference type="Proteomes" id="UP000013520">
    <property type="component" value="Chromosome"/>
</dbReference>
<evidence type="ECO:0000313" key="2">
    <source>
        <dbReference type="EMBL" id="AGL01604.1"/>
    </source>
</evidence>
<dbReference type="AlphaFoldDB" id="R4KG83"/>
<feature type="region of interest" description="Disordered" evidence="1">
    <location>
        <begin position="31"/>
        <end position="66"/>
    </location>
</feature>
<reference evidence="2 3" key="1">
    <citation type="submission" date="2012-01" db="EMBL/GenBank/DDBJ databases">
        <title>Complete sequence of Desulfotomaculum gibsoniae DSM 7213.</title>
        <authorList>
            <consortium name="US DOE Joint Genome Institute"/>
            <person name="Lucas S."/>
            <person name="Han J."/>
            <person name="Lapidus A."/>
            <person name="Cheng J.-F."/>
            <person name="Goodwin L."/>
            <person name="Pitluck S."/>
            <person name="Peters L."/>
            <person name="Ovchinnikova G."/>
            <person name="Teshima H."/>
            <person name="Detter J.C."/>
            <person name="Han C."/>
            <person name="Tapia R."/>
            <person name="Land M."/>
            <person name="Hauser L."/>
            <person name="Kyrpides N."/>
            <person name="Ivanova N."/>
            <person name="Pagani I."/>
            <person name="Parshina S."/>
            <person name="Plugge C."/>
            <person name="Muyzer G."/>
            <person name="Kuever J."/>
            <person name="Ivanova A."/>
            <person name="Nazina T."/>
            <person name="Klenk H.-P."/>
            <person name="Brambilla E."/>
            <person name="Spring S."/>
            <person name="Stams A.F."/>
            <person name="Woyke T."/>
        </authorList>
    </citation>
    <scope>NUCLEOTIDE SEQUENCE [LARGE SCALE GENOMIC DNA]</scope>
    <source>
        <strain evidence="2 3">DSM 7213</strain>
    </source>
</reference>
<evidence type="ECO:0000256" key="1">
    <source>
        <dbReference type="SAM" id="MobiDB-lite"/>
    </source>
</evidence>
<evidence type="ECO:0000313" key="3">
    <source>
        <dbReference type="Proteomes" id="UP000013520"/>
    </source>
</evidence>
<gene>
    <name evidence="2" type="ORF">Desgi_2173</name>
</gene>
<protein>
    <submittedName>
        <fullName evidence="2">Uncharacterized protein</fullName>
    </submittedName>
</protein>
<accession>R4KG83</accession>